<dbReference type="PANTHER" id="PTHR43685:SF2">
    <property type="entry name" value="GLYCOSYLTRANSFERASE 2-LIKE DOMAIN-CONTAINING PROTEIN"/>
    <property type="match status" value="1"/>
</dbReference>
<dbReference type="GO" id="GO:0016740">
    <property type="term" value="F:transferase activity"/>
    <property type="evidence" value="ECO:0007669"/>
    <property type="project" value="UniProtKB-KW"/>
</dbReference>
<protein>
    <submittedName>
        <fullName evidence="4">Glycosyltransferase family 2 protein</fullName>
    </submittedName>
</protein>
<accession>A0A6C0G1L3</accession>
<dbReference type="InterPro" id="IPR001173">
    <property type="entry name" value="Glyco_trans_2-like"/>
</dbReference>
<sequence>MVRIAIEVSIIIPSHNRYPLNLLTLYSLDAQGYDMSQVEVILIDDASSDATPSIAANQCFSFQFRYVRLAKNLGRPRARNFGISNSRGTHLIFLDAEVIVPPDFIDSHMRIHRQQSRIIAGGLYAMKKTYTRMDPLFSHEQRLEAEALLRRQPALYEKWLETRHLKDPPCLIGRDEIKLGLYRDLSLENPHSTQFANQVLRLYGDWFSGFNLPWITAGTGNLSVERRAFEVHGMFEEYEGWGADDIEMGFRLYTNGYRFVHLSSMPTYHQEHPIQTSISEEGKHNFYLFQQKYRTINLLAILLVFRCGMSYSEASRVLDDVHAISLHEYPHRFMHLINTFRAMLESVGRLSRYGLPIHNLDKQCGYLISSPYERLFHAEKNALEQSGKYLHLNQALDLLLSY</sequence>
<dbReference type="InterPro" id="IPR050834">
    <property type="entry name" value="Glycosyltransf_2"/>
</dbReference>
<evidence type="ECO:0000313" key="5">
    <source>
        <dbReference type="Proteomes" id="UP000476064"/>
    </source>
</evidence>
<name>A0A6C0G1L3_9BACL</name>
<evidence type="ECO:0000256" key="1">
    <source>
        <dbReference type="ARBA" id="ARBA00022679"/>
    </source>
</evidence>
<dbReference type="Gene3D" id="3.90.550.10">
    <property type="entry name" value="Spore Coat Polysaccharide Biosynthesis Protein SpsA, Chain A"/>
    <property type="match status" value="1"/>
</dbReference>
<dbReference type="SUPFAM" id="SSF53448">
    <property type="entry name" value="Nucleotide-diphospho-sugar transferases"/>
    <property type="match status" value="1"/>
</dbReference>
<feature type="domain" description="Glycosyltransferase 2-like" evidence="2">
    <location>
        <begin position="9"/>
        <end position="131"/>
    </location>
</feature>
<dbReference type="Proteomes" id="UP000476064">
    <property type="component" value="Chromosome"/>
</dbReference>
<feature type="domain" description="Galactosyltransferase C-terminal" evidence="3">
    <location>
        <begin position="210"/>
        <end position="264"/>
    </location>
</feature>
<dbReference type="RefSeq" id="WP_162358715.1">
    <property type="nucleotide sequence ID" value="NZ_CP048209.1"/>
</dbReference>
<dbReference type="InterPro" id="IPR027791">
    <property type="entry name" value="Galactosyl_T_C"/>
</dbReference>
<evidence type="ECO:0000313" key="4">
    <source>
        <dbReference type="EMBL" id="QHT62282.1"/>
    </source>
</evidence>
<dbReference type="PANTHER" id="PTHR43685">
    <property type="entry name" value="GLYCOSYLTRANSFERASE"/>
    <property type="match status" value="1"/>
</dbReference>
<dbReference type="KEGG" id="plyc:GXP70_21395"/>
<dbReference type="Pfam" id="PF02709">
    <property type="entry name" value="Glyco_transf_7C"/>
    <property type="match status" value="1"/>
</dbReference>
<keyword evidence="5" id="KW-1185">Reference proteome</keyword>
<dbReference type="AlphaFoldDB" id="A0A6C0G1L3"/>
<dbReference type="CDD" id="cd00761">
    <property type="entry name" value="Glyco_tranf_GTA_type"/>
    <property type="match status" value="1"/>
</dbReference>
<evidence type="ECO:0000259" key="2">
    <source>
        <dbReference type="Pfam" id="PF00535"/>
    </source>
</evidence>
<gene>
    <name evidence="4" type="ORF">GXP70_21395</name>
</gene>
<proteinExistence type="predicted"/>
<dbReference type="Pfam" id="PF00535">
    <property type="entry name" value="Glycos_transf_2"/>
    <property type="match status" value="1"/>
</dbReference>
<evidence type="ECO:0000259" key="3">
    <source>
        <dbReference type="Pfam" id="PF02709"/>
    </source>
</evidence>
<keyword evidence="1 4" id="KW-0808">Transferase</keyword>
<dbReference type="EMBL" id="CP048209">
    <property type="protein sequence ID" value="QHT62282.1"/>
    <property type="molecule type" value="Genomic_DNA"/>
</dbReference>
<dbReference type="InterPro" id="IPR029044">
    <property type="entry name" value="Nucleotide-diphossugar_trans"/>
</dbReference>
<organism evidence="4 5">
    <name type="scientific">Paenibacillus lycopersici</name>
    <dbReference type="NCBI Taxonomy" id="2704462"/>
    <lineage>
        <taxon>Bacteria</taxon>
        <taxon>Bacillati</taxon>
        <taxon>Bacillota</taxon>
        <taxon>Bacilli</taxon>
        <taxon>Bacillales</taxon>
        <taxon>Paenibacillaceae</taxon>
        <taxon>Paenibacillus</taxon>
    </lineage>
</organism>
<reference evidence="4 5" key="1">
    <citation type="submission" date="2020-01" db="EMBL/GenBank/DDBJ databases">
        <title>Paenibacillus sp. nov., isolated from tomato rhizosphere.</title>
        <authorList>
            <person name="Weon H.-Y."/>
            <person name="Lee S.A."/>
        </authorList>
    </citation>
    <scope>NUCLEOTIDE SEQUENCE [LARGE SCALE GENOMIC DNA]</scope>
    <source>
        <strain evidence="4 5">12200R-189</strain>
    </source>
</reference>